<evidence type="ECO:0000313" key="2">
    <source>
        <dbReference type="Proteomes" id="UP001595751"/>
    </source>
</evidence>
<comment type="caution">
    <text evidence="1">The sequence shown here is derived from an EMBL/GenBank/DDBJ whole genome shotgun (WGS) entry which is preliminary data.</text>
</comment>
<dbReference type="EMBL" id="JBHRZN010000002">
    <property type="protein sequence ID" value="MFC3849567.1"/>
    <property type="molecule type" value="Genomic_DNA"/>
</dbReference>
<organism evidence="1 2">
    <name type="scientific">Corynebacterium hansenii</name>
    <dbReference type="NCBI Taxonomy" id="394964"/>
    <lineage>
        <taxon>Bacteria</taxon>
        <taxon>Bacillati</taxon>
        <taxon>Actinomycetota</taxon>
        <taxon>Actinomycetes</taxon>
        <taxon>Mycobacteriales</taxon>
        <taxon>Corynebacteriaceae</taxon>
        <taxon>Corynebacterium</taxon>
    </lineage>
</organism>
<keyword evidence="2" id="KW-1185">Reference proteome</keyword>
<protein>
    <recommendedName>
        <fullName evidence="3">Secreted protein</fullName>
    </recommendedName>
</protein>
<dbReference type="RefSeq" id="WP_065421580.1">
    <property type="nucleotide sequence ID" value="NZ_CP047211.1"/>
</dbReference>
<gene>
    <name evidence="1" type="ORF">ACFORJ_05250</name>
</gene>
<reference evidence="2" key="1">
    <citation type="journal article" date="2019" name="Int. J. Syst. Evol. Microbiol.">
        <title>The Global Catalogue of Microorganisms (GCM) 10K type strain sequencing project: providing services to taxonomists for standard genome sequencing and annotation.</title>
        <authorList>
            <consortium name="The Broad Institute Genomics Platform"/>
            <consortium name="The Broad Institute Genome Sequencing Center for Infectious Disease"/>
            <person name="Wu L."/>
            <person name="Ma J."/>
        </authorList>
    </citation>
    <scope>NUCLEOTIDE SEQUENCE [LARGE SCALE GENOMIC DNA]</scope>
    <source>
        <strain evidence="2">CCUG 53252</strain>
    </source>
</reference>
<accession>A0ABV7ZLY1</accession>
<sequence length="399" mass="41515">MARSSAPAGRRTGAVILAIVLVLLGAAAVGVGRGWFSLPGVPGIGGIGGGDLKQVRGIVGSEKQGFFADPEVRKIFARNGIEVVADTAGSRRIATDADLSGYAFAFPSSAPAAQRVAEENKHVLQTTPFHSPMAVATFRPIVDVLAAEGIARERGGHWYIDMEAYFAKASEGKRWRDLGGGAYPSPRTMQMSTTDPRTSNSAGMYVSILSWVGNGGSVVADPGQVDAAIASIAPVMAGQGYAESTSAAPFADYLSQGMGAKPMTMVYEAQFLEQQLAGGDRIADDMVLAYPEPTIQSKHTVVAFDEDGAEVARLLAEDADLQRLAAEHGFRPLSRQVLDDVLADRGVTAPPELVAVIDPPGFDLLERLLEGVGAVLGGAARPTAADQDAGAVADAPVGR</sequence>
<name>A0ABV7ZLY1_9CORY</name>
<proteinExistence type="predicted"/>
<evidence type="ECO:0000313" key="1">
    <source>
        <dbReference type="EMBL" id="MFC3849567.1"/>
    </source>
</evidence>
<dbReference type="Proteomes" id="UP001595751">
    <property type="component" value="Unassembled WGS sequence"/>
</dbReference>
<evidence type="ECO:0008006" key="3">
    <source>
        <dbReference type="Google" id="ProtNLM"/>
    </source>
</evidence>